<dbReference type="RefSeq" id="WP_195871208.1">
    <property type="nucleotide sequence ID" value="NZ_JADOET010000006.1"/>
</dbReference>
<dbReference type="InterPro" id="IPR016024">
    <property type="entry name" value="ARM-type_fold"/>
</dbReference>
<dbReference type="Gene3D" id="1.25.10.90">
    <property type="match status" value="1"/>
</dbReference>
<accession>A0ABS0EHK3</accession>
<dbReference type="CDD" id="cd06561">
    <property type="entry name" value="AlkD_like"/>
    <property type="match status" value="1"/>
</dbReference>
<protein>
    <submittedName>
        <fullName evidence="1">DNA alkylation repair protein</fullName>
    </submittedName>
</protein>
<dbReference type="EMBL" id="JADOET010000006">
    <property type="protein sequence ID" value="MBF8149932.1"/>
    <property type="molecule type" value="Genomic_DNA"/>
</dbReference>
<organism evidence="1 2">
    <name type="scientific">Winogradskyella marina</name>
    <dbReference type="NCBI Taxonomy" id="2785530"/>
    <lineage>
        <taxon>Bacteria</taxon>
        <taxon>Pseudomonadati</taxon>
        <taxon>Bacteroidota</taxon>
        <taxon>Flavobacteriia</taxon>
        <taxon>Flavobacteriales</taxon>
        <taxon>Flavobacteriaceae</taxon>
        <taxon>Winogradskyella</taxon>
    </lineage>
</organism>
<reference evidence="1 2" key="1">
    <citation type="submission" date="2020-11" db="EMBL/GenBank/DDBJ databases">
        <title>Winogradskyella marina sp. nov., isolated from marine sediment.</title>
        <authorList>
            <person name="Bo J."/>
            <person name="Wang S."/>
            <person name="Song X."/>
            <person name="Du Z."/>
        </authorList>
    </citation>
    <scope>NUCLEOTIDE SEQUENCE [LARGE SCALE GENOMIC DNA]</scope>
    <source>
        <strain evidence="1 2">F6397</strain>
    </source>
</reference>
<evidence type="ECO:0000313" key="1">
    <source>
        <dbReference type="EMBL" id="MBF8149932.1"/>
    </source>
</evidence>
<dbReference type="PANTHER" id="PTHR41291">
    <property type="entry name" value="DNA ALKYLATION REPAIR PROTEIN"/>
    <property type="match status" value="1"/>
</dbReference>
<dbReference type="Pfam" id="PF08713">
    <property type="entry name" value="DNA_alkylation"/>
    <property type="match status" value="1"/>
</dbReference>
<dbReference type="InterPro" id="IPR014825">
    <property type="entry name" value="DNA_alkylation"/>
</dbReference>
<keyword evidence="2" id="KW-1185">Reference proteome</keyword>
<sequence>MTYTEIIQRLYDLEDKQKVKFKEKKFGIISNNALGIYHKDLKVIAKEIGSNNKLALQLFDSGIYEARLLCSKLFKPKDVSEEQMEKWVITFENWEICDSFCMGLFSKSEFAIPKIHEWSKRSSEFEKRAAFATLASYCMADKTSDNEVFQQFFTIIKQAAIDDRLYVKKAVNWALRNIGKRNKDLNRKAIEVANEILEFESKSAKWIAKNALTELQKEGIRMSDYPRSIYRVTDLNSSLKA</sequence>
<gene>
    <name evidence="1" type="ORF">ITJ86_08480</name>
</gene>
<comment type="caution">
    <text evidence="1">The sequence shown here is derived from an EMBL/GenBank/DDBJ whole genome shotgun (WGS) entry which is preliminary data.</text>
</comment>
<dbReference type="PANTHER" id="PTHR41291:SF1">
    <property type="entry name" value="DNA ALKYLATION REPAIR PROTEIN"/>
    <property type="match status" value="1"/>
</dbReference>
<proteinExistence type="predicted"/>
<evidence type="ECO:0000313" key="2">
    <source>
        <dbReference type="Proteomes" id="UP000611215"/>
    </source>
</evidence>
<dbReference type="Proteomes" id="UP000611215">
    <property type="component" value="Unassembled WGS sequence"/>
</dbReference>
<name>A0ABS0EHK3_9FLAO</name>
<dbReference type="SUPFAM" id="SSF48371">
    <property type="entry name" value="ARM repeat"/>
    <property type="match status" value="1"/>
</dbReference>